<dbReference type="GO" id="GO:0016020">
    <property type="term" value="C:membrane"/>
    <property type="evidence" value="ECO:0007669"/>
    <property type="project" value="UniProtKB-SubCell"/>
</dbReference>
<dbReference type="KEGG" id="svl:Strvi_4327"/>
<keyword evidence="3 6" id="KW-1133">Transmembrane helix</keyword>
<keyword evidence="4 6" id="KW-0472">Membrane</keyword>
<comment type="subcellular location">
    <subcellularLocation>
        <location evidence="1">Membrane</location>
        <topology evidence="1">Multi-pass membrane protein</topology>
    </subcellularLocation>
</comment>
<keyword evidence="8" id="KW-1185">Reference proteome</keyword>
<accession>G2P4T7</accession>
<dbReference type="HOGENOM" id="CLU_2620698_0_0_11"/>
<organism evidence="7 8">
    <name type="scientific">Streptomyces violaceusniger (strain Tu 4113)</name>
    <dbReference type="NCBI Taxonomy" id="653045"/>
    <lineage>
        <taxon>Bacteria</taxon>
        <taxon>Bacillati</taxon>
        <taxon>Actinomycetota</taxon>
        <taxon>Actinomycetes</taxon>
        <taxon>Kitasatosporales</taxon>
        <taxon>Streptomycetaceae</taxon>
        <taxon>Streptomyces</taxon>
        <taxon>Streptomyces violaceusniger group</taxon>
    </lineage>
</organism>
<evidence type="ECO:0000256" key="2">
    <source>
        <dbReference type="ARBA" id="ARBA00022692"/>
    </source>
</evidence>
<feature type="region of interest" description="Disordered" evidence="5">
    <location>
        <begin position="57"/>
        <end position="78"/>
    </location>
</feature>
<dbReference type="Pfam" id="PF13564">
    <property type="entry name" value="DoxX_2"/>
    <property type="match status" value="1"/>
</dbReference>
<protein>
    <submittedName>
        <fullName evidence="7">Uncharacterized protein</fullName>
    </submittedName>
</protein>
<dbReference type="AlphaFoldDB" id="G2P4T7"/>
<dbReference type="InterPro" id="IPR032808">
    <property type="entry name" value="DoxX"/>
</dbReference>
<evidence type="ECO:0000256" key="6">
    <source>
        <dbReference type="SAM" id="Phobius"/>
    </source>
</evidence>
<evidence type="ECO:0000256" key="5">
    <source>
        <dbReference type="SAM" id="MobiDB-lite"/>
    </source>
</evidence>
<evidence type="ECO:0000313" key="7">
    <source>
        <dbReference type="EMBL" id="AEM83976.1"/>
    </source>
</evidence>
<name>G2P4T7_STRV4</name>
<keyword evidence="2 6" id="KW-0812">Transmembrane</keyword>
<feature type="compositionally biased region" description="Gly residues" evidence="5">
    <location>
        <begin position="57"/>
        <end position="66"/>
    </location>
</feature>
<dbReference type="Proteomes" id="UP000008703">
    <property type="component" value="Chromosome"/>
</dbReference>
<evidence type="ECO:0000313" key="8">
    <source>
        <dbReference type="Proteomes" id="UP000008703"/>
    </source>
</evidence>
<evidence type="ECO:0000256" key="3">
    <source>
        <dbReference type="ARBA" id="ARBA00022989"/>
    </source>
</evidence>
<reference evidence="7" key="1">
    <citation type="submission" date="2011-08" db="EMBL/GenBank/DDBJ databases">
        <title>Complete sequence of chromosome of Streptomyces violaceusniger Tu 4113.</title>
        <authorList>
            <consortium name="US DOE Joint Genome Institute"/>
            <person name="Lucas S."/>
            <person name="Han J."/>
            <person name="Lapidus A."/>
            <person name="Cheng J.-F."/>
            <person name="Goodwin L."/>
            <person name="Pitluck S."/>
            <person name="Peters L."/>
            <person name="Ivanova N."/>
            <person name="Daligault H."/>
            <person name="Detter J.C."/>
            <person name="Han C."/>
            <person name="Tapia R."/>
            <person name="Land M."/>
            <person name="Hauser L."/>
            <person name="Kyrpides N."/>
            <person name="Ivanova N."/>
            <person name="Pagani I."/>
            <person name="Hagen A."/>
            <person name="Katz L."/>
            <person name="Fiedler H.-P."/>
            <person name="Keasling J."/>
            <person name="Fortman J."/>
            <person name="Woyke T."/>
        </authorList>
    </citation>
    <scope>NUCLEOTIDE SEQUENCE [LARGE SCALE GENOMIC DNA]</scope>
    <source>
        <strain evidence="7">Tu 4113</strain>
    </source>
</reference>
<evidence type="ECO:0000256" key="4">
    <source>
        <dbReference type="ARBA" id="ARBA00023136"/>
    </source>
</evidence>
<feature type="transmembrane region" description="Helical" evidence="6">
    <location>
        <begin position="6"/>
        <end position="25"/>
    </location>
</feature>
<gene>
    <name evidence="7" type="ORF">Strvi_4327</name>
</gene>
<evidence type="ECO:0000256" key="1">
    <source>
        <dbReference type="ARBA" id="ARBA00004141"/>
    </source>
</evidence>
<proteinExistence type="predicted"/>
<feature type="compositionally biased region" description="Pro residues" evidence="5">
    <location>
        <begin position="67"/>
        <end position="78"/>
    </location>
</feature>
<sequence length="78" mass="8322">MNVAYGIVAGLLALFHLYGGGVKVVRSRERLRPMMAWVDTSPMPAVRAIGVLEVRGSGGLQEGPGGPLEPPEPLIRRT</sequence>
<dbReference type="EMBL" id="CP002994">
    <property type="protein sequence ID" value="AEM83976.1"/>
    <property type="molecule type" value="Genomic_DNA"/>
</dbReference>